<evidence type="ECO:0000313" key="1">
    <source>
        <dbReference type="EMBL" id="CAI9957514.1"/>
    </source>
</evidence>
<evidence type="ECO:0000313" key="2">
    <source>
        <dbReference type="EMBL" id="CAL6005124.1"/>
    </source>
</evidence>
<reference evidence="1" key="1">
    <citation type="submission" date="2023-06" db="EMBL/GenBank/DDBJ databases">
        <authorList>
            <person name="Kurt Z."/>
        </authorList>
    </citation>
    <scope>NUCLEOTIDE SEQUENCE</scope>
</reference>
<dbReference type="EMBL" id="CAXDID020000050">
    <property type="protein sequence ID" value="CAL6005124.1"/>
    <property type="molecule type" value="Genomic_DNA"/>
</dbReference>
<reference evidence="2 3" key="2">
    <citation type="submission" date="2024-07" db="EMBL/GenBank/DDBJ databases">
        <authorList>
            <person name="Akdeniz Z."/>
        </authorList>
    </citation>
    <scope>NUCLEOTIDE SEQUENCE [LARGE SCALE GENOMIC DNA]</scope>
</reference>
<keyword evidence="3" id="KW-1185">Reference proteome</keyword>
<gene>
    <name evidence="2" type="ORF">HINF_LOCUS19217</name>
    <name evidence="1" type="ORF">HINF_LOCUS45159</name>
</gene>
<protein>
    <submittedName>
        <fullName evidence="2">Hypothetical_protein</fullName>
    </submittedName>
</protein>
<name>A0AA86QQV5_9EUKA</name>
<dbReference type="AlphaFoldDB" id="A0AA86QQV5"/>
<accession>A0AA86QQV5</accession>
<evidence type="ECO:0000313" key="3">
    <source>
        <dbReference type="Proteomes" id="UP001642409"/>
    </source>
</evidence>
<organism evidence="1">
    <name type="scientific">Hexamita inflata</name>
    <dbReference type="NCBI Taxonomy" id="28002"/>
    <lineage>
        <taxon>Eukaryota</taxon>
        <taxon>Metamonada</taxon>
        <taxon>Diplomonadida</taxon>
        <taxon>Hexamitidae</taxon>
        <taxon>Hexamitinae</taxon>
        <taxon>Hexamita</taxon>
    </lineage>
</organism>
<proteinExistence type="predicted"/>
<dbReference type="Proteomes" id="UP001642409">
    <property type="component" value="Unassembled WGS sequence"/>
</dbReference>
<sequence>MFVITESRQQLTLNWISGDIQEPLNQNSIKPLYSYIQVNGLKNSYSQFSDYSILSRAKTLHITDCLLDLSKIQGQFNYINLVNCECVNDFINCKSEDLNVYHSKISIEQILTLNVSNQFTYQEIDNKQYYHQKVKQQGNQQI</sequence>
<dbReference type="EMBL" id="CATOUU010000889">
    <property type="protein sequence ID" value="CAI9957514.1"/>
    <property type="molecule type" value="Genomic_DNA"/>
</dbReference>
<comment type="caution">
    <text evidence="1">The sequence shown here is derived from an EMBL/GenBank/DDBJ whole genome shotgun (WGS) entry which is preliminary data.</text>
</comment>